<dbReference type="PANTHER" id="PTHR43124">
    <property type="entry name" value="PURINE EFFLUX PUMP PBUE"/>
    <property type="match status" value="1"/>
</dbReference>
<feature type="transmembrane region" description="Helical" evidence="6">
    <location>
        <begin position="317"/>
        <end position="336"/>
    </location>
</feature>
<dbReference type="Gene3D" id="1.20.1250.20">
    <property type="entry name" value="MFS general substrate transporter like domains"/>
    <property type="match status" value="1"/>
</dbReference>
<reference evidence="9" key="1">
    <citation type="submission" date="2016-10" db="EMBL/GenBank/DDBJ databases">
        <authorList>
            <person name="Varghese N."/>
            <person name="Submissions S."/>
        </authorList>
    </citation>
    <scope>NUCLEOTIDE SEQUENCE [LARGE SCALE GENOMIC DNA]</scope>
    <source>
        <strain evidence="9">DSM 23422</strain>
    </source>
</reference>
<gene>
    <name evidence="8" type="ORF">SAMN04488040_0085</name>
</gene>
<evidence type="ECO:0000256" key="6">
    <source>
        <dbReference type="SAM" id="Phobius"/>
    </source>
</evidence>
<feature type="transmembrane region" description="Helical" evidence="6">
    <location>
        <begin position="130"/>
        <end position="152"/>
    </location>
</feature>
<feature type="transmembrane region" description="Helical" evidence="6">
    <location>
        <begin position="97"/>
        <end position="118"/>
    </location>
</feature>
<feature type="domain" description="Major facilitator superfamily (MFS) profile" evidence="7">
    <location>
        <begin position="2"/>
        <end position="379"/>
    </location>
</feature>
<dbReference type="RefSeq" id="WP_093914404.1">
    <property type="nucleotide sequence ID" value="NZ_FPAJ01000001.1"/>
</dbReference>
<dbReference type="InterPro" id="IPR050189">
    <property type="entry name" value="MFS_Efflux_Transporters"/>
</dbReference>
<keyword evidence="4 6" id="KW-1133">Transmembrane helix</keyword>
<evidence type="ECO:0000313" key="9">
    <source>
        <dbReference type="Proteomes" id="UP000199239"/>
    </source>
</evidence>
<dbReference type="OrthoDB" id="9788453at2"/>
<organism evidence="8 9">
    <name type="scientific">Sulfitobacter marinus</name>
    <dbReference type="NCBI Taxonomy" id="394264"/>
    <lineage>
        <taxon>Bacteria</taxon>
        <taxon>Pseudomonadati</taxon>
        <taxon>Pseudomonadota</taxon>
        <taxon>Alphaproteobacteria</taxon>
        <taxon>Rhodobacterales</taxon>
        <taxon>Roseobacteraceae</taxon>
        <taxon>Sulfitobacter</taxon>
    </lineage>
</organism>
<feature type="transmembrane region" description="Helical" evidence="6">
    <location>
        <begin position="158"/>
        <end position="176"/>
    </location>
</feature>
<proteinExistence type="predicted"/>
<dbReference type="InterPro" id="IPR036259">
    <property type="entry name" value="MFS_trans_sf"/>
</dbReference>
<keyword evidence="3 6" id="KW-0812">Transmembrane</keyword>
<protein>
    <submittedName>
        <fullName evidence="8">Predicted arabinose efflux permease, MFS family</fullName>
    </submittedName>
</protein>
<comment type="subcellular location">
    <subcellularLocation>
        <location evidence="1">Cell membrane</location>
        <topology evidence="1">Multi-pass membrane protein</topology>
    </subcellularLocation>
</comment>
<evidence type="ECO:0000259" key="7">
    <source>
        <dbReference type="PROSITE" id="PS50850"/>
    </source>
</evidence>
<feature type="transmembrane region" description="Helical" evidence="6">
    <location>
        <begin position="260"/>
        <end position="280"/>
    </location>
</feature>
<feature type="transmembrane region" description="Helical" evidence="6">
    <location>
        <begin position="196"/>
        <end position="220"/>
    </location>
</feature>
<dbReference type="GO" id="GO:0005886">
    <property type="term" value="C:plasma membrane"/>
    <property type="evidence" value="ECO:0007669"/>
    <property type="project" value="UniProtKB-SubCell"/>
</dbReference>
<feature type="transmembrane region" description="Helical" evidence="6">
    <location>
        <begin position="7"/>
        <end position="29"/>
    </location>
</feature>
<keyword evidence="5 6" id="KW-0472">Membrane</keyword>
<evidence type="ECO:0000256" key="5">
    <source>
        <dbReference type="ARBA" id="ARBA00023136"/>
    </source>
</evidence>
<evidence type="ECO:0000256" key="3">
    <source>
        <dbReference type="ARBA" id="ARBA00022692"/>
    </source>
</evidence>
<dbReference type="STRING" id="394264.SAMN04488040_0085"/>
<dbReference type="PROSITE" id="PS50850">
    <property type="entry name" value="MFS"/>
    <property type="match status" value="1"/>
</dbReference>
<dbReference type="GO" id="GO:0022857">
    <property type="term" value="F:transmembrane transporter activity"/>
    <property type="evidence" value="ECO:0007669"/>
    <property type="project" value="InterPro"/>
</dbReference>
<evidence type="ECO:0000313" key="8">
    <source>
        <dbReference type="EMBL" id="SFS37508.1"/>
    </source>
</evidence>
<name>A0A1I6PBP6_9RHOB</name>
<evidence type="ECO:0000256" key="1">
    <source>
        <dbReference type="ARBA" id="ARBA00004651"/>
    </source>
</evidence>
<keyword evidence="2" id="KW-1003">Cell membrane</keyword>
<dbReference type="InterPro" id="IPR011701">
    <property type="entry name" value="MFS"/>
</dbReference>
<dbReference type="Proteomes" id="UP000199239">
    <property type="component" value="Unassembled WGS sequence"/>
</dbReference>
<dbReference type="PANTHER" id="PTHR43124:SF3">
    <property type="entry name" value="CHLORAMPHENICOL EFFLUX PUMP RV0191"/>
    <property type="match status" value="1"/>
</dbReference>
<keyword evidence="9" id="KW-1185">Reference proteome</keyword>
<dbReference type="Pfam" id="PF07690">
    <property type="entry name" value="MFS_1"/>
    <property type="match status" value="1"/>
</dbReference>
<feature type="transmembrane region" description="Helical" evidence="6">
    <location>
        <begin position="226"/>
        <end position="248"/>
    </location>
</feature>
<feature type="transmembrane region" description="Helical" evidence="6">
    <location>
        <begin position="68"/>
        <end position="85"/>
    </location>
</feature>
<evidence type="ECO:0000256" key="4">
    <source>
        <dbReference type="ARBA" id="ARBA00022989"/>
    </source>
</evidence>
<dbReference type="InterPro" id="IPR020846">
    <property type="entry name" value="MFS_dom"/>
</dbReference>
<feature type="transmembrane region" description="Helical" evidence="6">
    <location>
        <begin position="35"/>
        <end position="56"/>
    </location>
</feature>
<dbReference type="SUPFAM" id="SSF103473">
    <property type="entry name" value="MFS general substrate transporter"/>
    <property type="match status" value="1"/>
</dbReference>
<feature type="transmembrane region" description="Helical" evidence="6">
    <location>
        <begin position="348"/>
        <end position="374"/>
    </location>
</feature>
<accession>A0A1I6PBP6</accession>
<feature type="transmembrane region" description="Helical" evidence="6">
    <location>
        <begin position="286"/>
        <end position="305"/>
    </location>
</feature>
<dbReference type="AlphaFoldDB" id="A0A1I6PBP6"/>
<sequence length="383" mass="38752">MPILTLMTVPFVFTLGGFVFVGLLDPMAASLDVTIATAATLQAGYAFACAICGPLLAHVTRNWRKKPLLLATLAFLAAVNGWSAIAPDYAMLMGTRILVGGLGALALPLAVAIGVSMAPAEKRAKTIAAIYAGVVLALMIGIPAGSVIGGLLDWRASFWMTSALCVVSLALVARNVPNLAAPVIEKGSRSLPAQSFGYLLVTLLAFTAMFSMVGFIGPVISALTGFGPFGIAGLQMLIGLAGVVGLRVGAGFAERPAQNGLPLLFGGIALGLIVLIYPLSTGTASIYGLITMVVSILIAPTAQFGTAPIVQARLAQAAGPAATFALAMNGSMVYLGQGLGVTIGAFSIAQWGLVAAPATGACIALFGLGLSIALHRATLAPST</sequence>
<dbReference type="EMBL" id="FPAJ01000001">
    <property type="protein sequence ID" value="SFS37508.1"/>
    <property type="molecule type" value="Genomic_DNA"/>
</dbReference>
<evidence type="ECO:0000256" key="2">
    <source>
        <dbReference type="ARBA" id="ARBA00022475"/>
    </source>
</evidence>